<protein>
    <submittedName>
        <fullName evidence="2">Uncharacterized protein</fullName>
    </submittedName>
</protein>
<keyword evidence="1" id="KW-0472">Membrane</keyword>
<proteinExistence type="predicted"/>
<dbReference type="AlphaFoldDB" id="A0A552E6A7"/>
<evidence type="ECO:0000256" key="1">
    <source>
        <dbReference type="SAM" id="Phobius"/>
    </source>
</evidence>
<sequence>MLEPVGWRLSLAGSFLLGNWVGSFQLSVISYQLSVIGYQLSVTTSGRRWLKIRKILIFIKGRVDS</sequence>
<name>A0A552E6A7_MICAE</name>
<gene>
    <name evidence="2" type="ORF">EWV81_01470</name>
</gene>
<evidence type="ECO:0000313" key="3">
    <source>
        <dbReference type="Proteomes" id="UP000319313"/>
    </source>
</evidence>
<keyword evidence="1" id="KW-1133">Transmembrane helix</keyword>
<organism evidence="2 3">
    <name type="scientific">Microcystis aeruginosa Ma_SC_T_19800800_S464</name>
    <dbReference type="NCBI Taxonomy" id="2486257"/>
    <lineage>
        <taxon>Bacteria</taxon>
        <taxon>Bacillati</taxon>
        <taxon>Cyanobacteriota</taxon>
        <taxon>Cyanophyceae</taxon>
        <taxon>Oscillatoriophycideae</taxon>
        <taxon>Chroococcales</taxon>
        <taxon>Microcystaceae</taxon>
        <taxon>Microcystis</taxon>
    </lineage>
</organism>
<evidence type="ECO:0000313" key="2">
    <source>
        <dbReference type="EMBL" id="TRU29861.1"/>
    </source>
</evidence>
<comment type="caution">
    <text evidence="2">The sequence shown here is derived from an EMBL/GenBank/DDBJ whole genome shotgun (WGS) entry which is preliminary data.</text>
</comment>
<keyword evidence="1" id="KW-0812">Transmembrane</keyword>
<dbReference type="Proteomes" id="UP000319313">
    <property type="component" value="Unassembled WGS sequence"/>
</dbReference>
<dbReference type="EMBL" id="SFBL01000013">
    <property type="protein sequence ID" value="TRU29861.1"/>
    <property type="molecule type" value="Genomic_DNA"/>
</dbReference>
<accession>A0A552E6A7</accession>
<reference evidence="2 3" key="1">
    <citation type="submission" date="2019-01" db="EMBL/GenBank/DDBJ databases">
        <title>Coherence of Microcystis species and biogeography revealed through population genomics.</title>
        <authorList>
            <person name="Perez-Carrascal O.M."/>
            <person name="Terrat Y."/>
            <person name="Giani A."/>
            <person name="Fortin N."/>
            <person name="Tromas N."/>
            <person name="Shapiro B.J."/>
        </authorList>
    </citation>
    <scope>NUCLEOTIDE SEQUENCE [LARGE SCALE GENOMIC DNA]</scope>
    <source>
        <strain evidence="2">Ma_SC_T_19800800_S464</strain>
    </source>
</reference>
<feature type="transmembrane region" description="Helical" evidence="1">
    <location>
        <begin position="20"/>
        <end position="41"/>
    </location>
</feature>